<name>A0A8E2EFP9_9PEZI</name>
<dbReference type="AlphaFoldDB" id="A0A8E2EFP9"/>
<proteinExistence type="predicted"/>
<dbReference type="GO" id="GO:0005778">
    <property type="term" value="C:peroxisomal membrane"/>
    <property type="evidence" value="ECO:0007669"/>
    <property type="project" value="UniProtKB-SubCell"/>
</dbReference>
<comment type="subcellular location">
    <subcellularLocation>
        <location evidence="4">Peroxisome membrane</location>
    </subcellularLocation>
</comment>
<dbReference type="OrthoDB" id="10005898at2759"/>
<dbReference type="InterPro" id="IPR008733">
    <property type="entry name" value="PEX11"/>
</dbReference>
<dbReference type="PANTHER" id="PTHR12652">
    <property type="entry name" value="PEROXISOMAL BIOGENESIS FACTOR 11"/>
    <property type="match status" value="1"/>
</dbReference>
<evidence type="ECO:0000256" key="1">
    <source>
        <dbReference type="ARBA" id="ARBA00022593"/>
    </source>
</evidence>
<evidence type="ECO:0000313" key="6">
    <source>
        <dbReference type="EMBL" id="OCK82965.1"/>
    </source>
</evidence>
<keyword evidence="2" id="KW-0472">Membrane</keyword>
<evidence type="ECO:0008006" key="8">
    <source>
        <dbReference type="Google" id="ProtNLM"/>
    </source>
</evidence>
<organism evidence="6 7">
    <name type="scientific">Lepidopterella palustris CBS 459.81</name>
    <dbReference type="NCBI Taxonomy" id="1314670"/>
    <lineage>
        <taxon>Eukaryota</taxon>
        <taxon>Fungi</taxon>
        <taxon>Dikarya</taxon>
        <taxon>Ascomycota</taxon>
        <taxon>Pezizomycotina</taxon>
        <taxon>Dothideomycetes</taxon>
        <taxon>Pleosporomycetidae</taxon>
        <taxon>Mytilinidiales</taxon>
        <taxon>Argynnaceae</taxon>
        <taxon>Lepidopterella</taxon>
    </lineage>
</organism>
<accession>A0A8E2EFP9</accession>
<dbReference type="PANTHER" id="PTHR12652:SF25">
    <property type="entry name" value="MICROBODY (PEROXISOME) PROLIFERATION PROTEIN PEROXIN 11C (EUROFUNG)"/>
    <property type="match status" value="1"/>
</dbReference>
<dbReference type="Proteomes" id="UP000250266">
    <property type="component" value="Unassembled WGS sequence"/>
</dbReference>
<gene>
    <name evidence="6" type="ORF">K432DRAFT_423727</name>
</gene>
<reference evidence="6 7" key="1">
    <citation type="journal article" date="2016" name="Nat. Commun.">
        <title>Ectomycorrhizal ecology is imprinted in the genome of the dominant symbiotic fungus Cenococcum geophilum.</title>
        <authorList>
            <consortium name="DOE Joint Genome Institute"/>
            <person name="Peter M."/>
            <person name="Kohler A."/>
            <person name="Ohm R.A."/>
            <person name="Kuo A."/>
            <person name="Krutzmann J."/>
            <person name="Morin E."/>
            <person name="Arend M."/>
            <person name="Barry K.W."/>
            <person name="Binder M."/>
            <person name="Choi C."/>
            <person name="Clum A."/>
            <person name="Copeland A."/>
            <person name="Grisel N."/>
            <person name="Haridas S."/>
            <person name="Kipfer T."/>
            <person name="LaButti K."/>
            <person name="Lindquist E."/>
            <person name="Lipzen A."/>
            <person name="Maire R."/>
            <person name="Meier B."/>
            <person name="Mihaltcheva S."/>
            <person name="Molinier V."/>
            <person name="Murat C."/>
            <person name="Poggeler S."/>
            <person name="Quandt C.A."/>
            <person name="Sperisen C."/>
            <person name="Tritt A."/>
            <person name="Tisserant E."/>
            <person name="Crous P.W."/>
            <person name="Henrissat B."/>
            <person name="Nehls U."/>
            <person name="Egli S."/>
            <person name="Spatafora J.W."/>
            <person name="Grigoriev I.V."/>
            <person name="Martin F.M."/>
        </authorList>
    </citation>
    <scope>NUCLEOTIDE SEQUENCE [LARGE SCALE GENOMIC DNA]</scope>
    <source>
        <strain evidence="6 7">CBS 459.81</strain>
    </source>
</reference>
<evidence type="ECO:0000256" key="5">
    <source>
        <dbReference type="SAM" id="MobiDB-lite"/>
    </source>
</evidence>
<evidence type="ECO:0000256" key="3">
    <source>
        <dbReference type="ARBA" id="ARBA00023140"/>
    </source>
</evidence>
<keyword evidence="1" id="KW-0962">Peroxisome biogenesis</keyword>
<keyword evidence="7" id="KW-1185">Reference proteome</keyword>
<sequence>MSDESKIGPGAPAANEASKEVAPPKSLSSIPQSVDRLILRLHKLLASPGGLSSFLGTLNYTLYLLAYLESKAPSPAKLSKSFLHLLNYKRQTTKPPTTTLVSPTAGPSPIASLGGLLSKARTTLRLFSLLPLYARLRSLLSSGPKPGEDGFLYCIALAQCCAYVAYQALENIAVLADNNIFPKSMIARFNKGDATTSKVYRWAYRAWLTGVSCDFVRLAREAVVERQRRAVRARMADEGKAVAEGQNEEDKAVDAKWWKDLLVATAWFPMAVNYGTETGFPGWNLGMMGLCGLVGTYGRTQQLWAATK</sequence>
<evidence type="ECO:0000256" key="4">
    <source>
        <dbReference type="ARBA" id="ARBA00046271"/>
    </source>
</evidence>
<dbReference type="GO" id="GO:0016559">
    <property type="term" value="P:peroxisome fission"/>
    <property type="evidence" value="ECO:0007669"/>
    <property type="project" value="InterPro"/>
</dbReference>
<keyword evidence="3" id="KW-0576">Peroxisome</keyword>
<protein>
    <recommendedName>
        <fullName evidence="8">Peroxin 11C</fullName>
    </recommendedName>
</protein>
<dbReference type="Pfam" id="PF05648">
    <property type="entry name" value="PEX11"/>
    <property type="match status" value="1"/>
</dbReference>
<feature type="region of interest" description="Disordered" evidence="5">
    <location>
        <begin position="1"/>
        <end position="28"/>
    </location>
</feature>
<evidence type="ECO:0000313" key="7">
    <source>
        <dbReference type="Proteomes" id="UP000250266"/>
    </source>
</evidence>
<evidence type="ECO:0000256" key="2">
    <source>
        <dbReference type="ARBA" id="ARBA00023136"/>
    </source>
</evidence>
<dbReference type="EMBL" id="KV744873">
    <property type="protein sequence ID" value="OCK82965.1"/>
    <property type="molecule type" value="Genomic_DNA"/>
</dbReference>